<dbReference type="InterPro" id="IPR039774">
    <property type="entry name" value="Sin3-like"/>
</dbReference>
<gene>
    <name evidence="5" type="ORF">BGW38_008818</name>
</gene>
<dbReference type="OrthoDB" id="10265969at2759"/>
<comment type="caution">
    <text evidence="5">The sequence shown here is derived from an EMBL/GenBank/DDBJ whole genome shotgun (WGS) entry which is preliminary data.</text>
</comment>
<evidence type="ECO:0000256" key="4">
    <source>
        <dbReference type="PROSITE-ProRule" id="PRU00810"/>
    </source>
</evidence>
<comment type="subcellular location">
    <subcellularLocation>
        <location evidence="1 4">Nucleus</location>
    </subcellularLocation>
</comment>
<dbReference type="GO" id="GO:0000785">
    <property type="term" value="C:chromatin"/>
    <property type="evidence" value="ECO:0007669"/>
    <property type="project" value="TreeGrafter"/>
</dbReference>
<reference evidence="5" key="1">
    <citation type="journal article" date="2020" name="Fungal Divers.">
        <title>Resolving the Mortierellaceae phylogeny through synthesis of multi-gene phylogenetics and phylogenomics.</title>
        <authorList>
            <person name="Vandepol N."/>
            <person name="Liber J."/>
            <person name="Desiro A."/>
            <person name="Na H."/>
            <person name="Kennedy M."/>
            <person name="Barry K."/>
            <person name="Grigoriev I.V."/>
            <person name="Miller A.N."/>
            <person name="O'Donnell K."/>
            <person name="Stajich J.E."/>
            <person name="Bonito G."/>
        </authorList>
    </citation>
    <scope>NUCLEOTIDE SEQUENCE</scope>
    <source>
        <strain evidence="5">KOD1015</strain>
    </source>
</reference>
<dbReference type="PANTHER" id="PTHR12346">
    <property type="entry name" value="SIN3B-RELATED"/>
    <property type="match status" value="1"/>
</dbReference>
<dbReference type="InterPro" id="IPR036600">
    <property type="entry name" value="PAH_sf"/>
</dbReference>
<evidence type="ECO:0000313" key="6">
    <source>
        <dbReference type="Proteomes" id="UP000780801"/>
    </source>
</evidence>
<dbReference type="GO" id="GO:0000118">
    <property type="term" value="C:histone deacetylase complex"/>
    <property type="evidence" value="ECO:0007669"/>
    <property type="project" value="TreeGrafter"/>
</dbReference>
<dbReference type="Proteomes" id="UP000780801">
    <property type="component" value="Unassembled WGS sequence"/>
</dbReference>
<proteinExistence type="predicted"/>
<evidence type="ECO:0000256" key="1">
    <source>
        <dbReference type="ARBA" id="ARBA00004123"/>
    </source>
</evidence>
<dbReference type="Gene3D" id="1.20.1160.11">
    <property type="entry name" value="Paired amphipathic helix"/>
    <property type="match status" value="1"/>
</dbReference>
<evidence type="ECO:0000256" key="2">
    <source>
        <dbReference type="ARBA" id="ARBA00022491"/>
    </source>
</evidence>
<dbReference type="PROSITE" id="PS51477">
    <property type="entry name" value="PAH"/>
    <property type="match status" value="1"/>
</dbReference>
<name>A0A9P6KFJ3_9FUNG</name>
<keyword evidence="3 4" id="KW-0539">Nucleus</keyword>
<sequence>MHLTIDQLVQSVVALFQHQPDLLLRFKEFLPEVREVMDDLVPPESFSEQCEESARRKTLKARPQATLLATISAASSPDQGGVEVPTISTSNDDDENVAANFLNLIKLYPSISIVLRHHLSLLQQFQTFLPTAPSDSELKEARAISESPPDELLVSPEFVEARRFIQAVKHESKCEMSMYDRFIQALEKYQNMGWNIDQVGGKGDSFGARQYLLQSDSLIYAEVSLIFWNNPDLVDGFKKFISILQ</sequence>
<dbReference type="AlphaFoldDB" id="A0A9P6KFJ3"/>
<keyword evidence="6" id="KW-1185">Reference proteome</keyword>
<evidence type="ECO:0000313" key="5">
    <source>
        <dbReference type="EMBL" id="KAF9583704.1"/>
    </source>
</evidence>
<dbReference type="Pfam" id="PF02671">
    <property type="entry name" value="PAH"/>
    <property type="match status" value="2"/>
</dbReference>
<protein>
    <submittedName>
        <fullName evidence="5">Uncharacterized protein</fullName>
    </submittedName>
</protein>
<dbReference type="EMBL" id="JAABOA010000620">
    <property type="protein sequence ID" value="KAF9583704.1"/>
    <property type="molecule type" value="Genomic_DNA"/>
</dbReference>
<dbReference type="PANTHER" id="PTHR12346:SF0">
    <property type="entry name" value="SIN3A, ISOFORM G"/>
    <property type="match status" value="1"/>
</dbReference>
<keyword evidence="2" id="KW-0678">Repressor</keyword>
<dbReference type="InterPro" id="IPR003822">
    <property type="entry name" value="PAH"/>
</dbReference>
<organism evidence="5 6">
    <name type="scientific">Lunasporangiospora selenospora</name>
    <dbReference type="NCBI Taxonomy" id="979761"/>
    <lineage>
        <taxon>Eukaryota</taxon>
        <taxon>Fungi</taxon>
        <taxon>Fungi incertae sedis</taxon>
        <taxon>Mucoromycota</taxon>
        <taxon>Mortierellomycotina</taxon>
        <taxon>Mortierellomycetes</taxon>
        <taxon>Mortierellales</taxon>
        <taxon>Mortierellaceae</taxon>
        <taxon>Lunasporangiospora</taxon>
    </lineage>
</organism>
<accession>A0A9P6KFJ3</accession>
<dbReference type="GO" id="GO:0000122">
    <property type="term" value="P:negative regulation of transcription by RNA polymerase II"/>
    <property type="evidence" value="ECO:0007669"/>
    <property type="project" value="TreeGrafter"/>
</dbReference>
<dbReference type="GO" id="GO:0003714">
    <property type="term" value="F:transcription corepressor activity"/>
    <property type="evidence" value="ECO:0007669"/>
    <property type="project" value="InterPro"/>
</dbReference>
<evidence type="ECO:0000256" key="3">
    <source>
        <dbReference type="ARBA" id="ARBA00023242"/>
    </source>
</evidence>
<dbReference type="SUPFAM" id="SSF47762">
    <property type="entry name" value="PAH2 domain"/>
    <property type="match status" value="1"/>
</dbReference>